<dbReference type="Gene3D" id="3.40.50.1470">
    <property type="entry name" value="Peptidyl-tRNA hydrolase"/>
    <property type="match status" value="1"/>
</dbReference>
<dbReference type="InterPro" id="IPR018171">
    <property type="entry name" value="Pept_tRNA_hydro_CS"/>
</dbReference>
<dbReference type="PANTHER" id="PTHR17224">
    <property type="entry name" value="PEPTIDYL-TRNA HYDROLASE"/>
    <property type="match status" value="1"/>
</dbReference>
<dbReference type="KEGG" id="cuo:CUROG_07530"/>
<dbReference type="EMBL" id="CP045032">
    <property type="protein sequence ID" value="QFQ02855.1"/>
    <property type="molecule type" value="Genomic_DNA"/>
</dbReference>
<dbReference type="PANTHER" id="PTHR17224:SF1">
    <property type="entry name" value="PEPTIDYL-TRNA HYDROLASE"/>
    <property type="match status" value="1"/>
</dbReference>
<reference evidence="13" key="1">
    <citation type="submission" date="2019-10" db="EMBL/GenBank/DDBJ databases">
        <title>Complete genome sequence of Corynebacterium urogenitalis DSM 108747, isolated from the genital tract of a cow.</title>
        <authorList>
            <person name="Ruckert C."/>
            <person name="Ballas P."/>
            <person name="Wagener K."/>
            <person name="Drillich M."/>
            <person name="Kaempfer P."/>
            <person name="Busse H.-J."/>
            <person name="Ehling-Schulz M."/>
        </authorList>
    </citation>
    <scope>NUCLEOTIDE SEQUENCE [LARGE SCALE GENOMIC DNA]</scope>
    <source>
        <strain evidence="13">LMM 1652</strain>
    </source>
</reference>
<evidence type="ECO:0000313" key="13">
    <source>
        <dbReference type="Proteomes" id="UP000326711"/>
    </source>
</evidence>
<dbReference type="GO" id="GO:0000049">
    <property type="term" value="F:tRNA binding"/>
    <property type="evidence" value="ECO:0007669"/>
    <property type="project" value="UniProtKB-UniRule"/>
</dbReference>
<keyword evidence="8" id="KW-0963">Cytoplasm</keyword>
<evidence type="ECO:0000256" key="4">
    <source>
        <dbReference type="ARBA" id="ARBA00022884"/>
    </source>
</evidence>
<dbReference type="EC" id="3.1.1.29" evidence="1 8"/>
<dbReference type="NCBIfam" id="TIGR00447">
    <property type="entry name" value="pth"/>
    <property type="match status" value="1"/>
</dbReference>
<dbReference type="AlphaFoldDB" id="A0A5J6ZB32"/>
<dbReference type="FunFam" id="3.40.50.1470:FF:000001">
    <property type="entry name" value="Peptidyl-tRNA hydrolase"/>
    <property type="match status" value="1"/>
</dbReference>
<comment type="subcellular location">
    <subcellularLocation>
        <location evidence="8">Cytoplasm</location>
    </subcellularLocation>
</comment>
<keyword evidence="2 8" id="KW-0820">tRNA-binding</keyword>
<dbReference type="Pfam" id="PF01195">
    <property type="entry name" value="Pept_tRNA_hydro"/>
    <property type="match status" value="1"/>
</dbReference>
<comment type="catalytic activity">
    <reaction evidence="6 8 9">
        <text>an N-acyl-L-alpha-aminoacyl-tRNA + H2O = an N-acyl-L-amino acid + a tRNA + H(+)</text>
        <dbReference type="Rhea" id="RHEA:54448"/>
        <dbReference type="Rhea" id="RHEA-COMP:10123"/>
        <dbReference type="Rhea" id="RHEA-COMP:13883"/>
        <dbReference type="ChEBI" id="CHEBI:15377"/>
        <dbReference type="ChEBI" id="CHEBI:15378"/>
        <dbReference type="ChEBI" id="CHEBI:59874"/>
        <dbReference type="ChEBI" id="CHEBI:78442"/>
        <dbReference type="ChEBI" id="CHEBI:138191"/>
        <dbReference type="EC" id="3.1.1.29"/>
    </reaction>
</comment>
<evidence type="ECO:0000313" key="12">
    <source>
        <dbReference type="EMBL" id="QFQ02855.1"/>
    </source>
</evidence>
<evidence type="ECO:0000256" key="2">
    <source>
        <dbReference type="ARBA" id="ARBA00022555"/>
    </source>
</evidence>
<comment type="function">
    <text evidence="8">Catalyzes the release of premature peptidyl moieties from peptidyl-tRNA molecules trapped in stalled 50S ribosomal subunits, and thus maintains levels of free tRNAs and 50S ribosomes.</text>
</comment>
<evidence type="ECO:0000256" key="8">
    <source>
        <dbReference type="HAMAP-Rule" id="MF_00083"/>
    </source>
</evidence>
<feature type="compositionally biased region" description="Low complexity" evidence="11">
    <location>
        <begin position="13"/>
        <end position="39"/>
    </location>
</feature>
<dbReference type="GO" id="GO:0005737">
    <property type="term" value="C:cytoplasm"/>
    <property type="evidence" value="ECO:0007669"/>
    <property type="project" value="UniProtKB-SubCell"/>
</dbReference>
<gene>
    <name evidence="12" type="primary">pth2</name>
    <name evidence="8" type="synonym">pth</name>
    <name evidence="12" type="ORF">CUROG_07530</name>
</gene>
<evidence type="ECO:0000256" key="6">
    <source>
        <dbReference type="ARBA" id="ARBA00048707"/>
    </source>
</evidence>
<keyword evidence="3 8" id="KW-0378">Hydrolase</keyword>
<feature type="binding site" evidence="8">
    <location>
        <position position="131"/>
    </location>
    <ligand>
        <name>tRNA</name>
        <dbReference type="ChEBI" id="CHEBI:17843"/>
    </ligand>
</feature>
<evidence type="ECO:0000256" key="9">
    <source>
        <dbReference type="RuleBase" id="RU000673"/>
    </source>
</evidence>
<feature type="binding site" evidence="8">
    <location>
        <position position="179"/>
    </location>
    <ligand>
        <name>tRNA</name>
        <dbReference type="ChEBI" id="CHEBI:17843"/>
    </ligand>
</feature>
<accession>A0A5J6ZB32</accession>
<sequence precursor="true">MFKNLFSKLFGGSPFSDSASKSPSTASSASPRASSSSFPATPPVTPTSLADTLDLSEGETPWLIIGLGNPGDRYETTRHNIGYMAVDRLLDSIAEKTSAAVMLLPEESLNSLIFATRLDDQPVIVARANTFMNLSGESIGAIAREFSIPAKKVVVIHDELDLPPGQVRVKVGGGENGHNGLKSTTEALGTRDYVRLRMGIGRPPQGTGVVEHVLASFTDEEAATWLPEAVDRAAEGAYIIATQGLSAAQNTVNTKR</sequence>
<organism evidence="12 13">
    <name type="scientific">Corynebacterium urogenitale</name>
    <dbReference type="NCBI Taxonomy" id="2487892"/>
    <lineage>
        <taxon>Bacteria</taxon>
        <taxon>Bacillati</taxon>
        <taxon>Actinomycetota</taxon>
        <taxon>Actinomycetes</taxon>
        <taxon>Mycobacteriales</taxon>
        <taxon>Corynebacteriaceae</taxon>
        <taxon>Corynebacterium</taxon>
    </lineage>
</organism>
<evidence type="ECO:0000256" key="7">
    <source>
        <dbReference type="ARBA" id="ARBA00050038"/>
    </source>
</evidence>
<dbReference type="InterPro" id="IPR036416">
    <property type="entry name" value="Pept_tRNA_hydro_sf"/>
</dbReference>
<feature type="site" description="Stabilizes the basic form of H active site to accept a proton" evidence="8">
    <location>
        <position position="158"/>
    </location>
</feature>
<proteinExistence type="inferred from homology"/>
<dbReference type="GO" id="GO:0072344">
    <property type="term" value="P:rescue of stalled ribosome"/>
    <property type="evidence" value="ECO:0007669"/>
    <property type="project" value="UniProtKB-UniRule"/>
</dbReference>
<evidence type="ECO:0000256" key="11">
    <source>
        <dbReference type="SAM" id="MobiDB-lite"/>
    </source>
</evidence>
<dbReference type="GO" id="GO:0004045">
    <property type="term" value="F:peptidyl-tRNA hydrolase activity"/>
    <property type="evidence" value="ECO:0007669"/>
    <property type="project" value="UniProtKB-UniRule"/>
</dbReference>
<dbReference type="RefSeq" id="WP_151903823.1">
    <property type="nucleotide sequence ID" value="NZ_CP045032.1"/>
</dbReference>
<keyword evidence="13" id="KW-1185">Reference proteome</keyword>
<evidence type="ECO:0000256" key="5">
    <source>
        <dbReference type="ARBA" id="ARBA00038063"/>
    </source>
</evidence>
<comment type="function">
    <text evidence="8">Hydrolyzes ribosome-free peptidyl-tRNAs (with 1 or more amino acids incorporated), which drop off the ribosome during protein synthesis, or as a result of ribosome stalling.</text>
</comment>
<protein>
    <recommendedName>
        <fullName evidence="7 8">Peptidyl-tRNA hydrolase</fullName>
        <shortName evidence="8">Pth</shortName>
        <ecNumber evidence="1 8">3.1.1.29</ecNumber>
    </recommendedName>
</protein>
<dbReference type="InterPro" id="IPR001328">
    <property type="entry name" value="Pept_tRNA_hydro"/>
</dbReference>
<feature type="active site" description="Proton acceptor" evidence="8">
    <location>
        <position position="79"/>
    </location>
</feature>
<dbReference type="Proteomes" id="UP000326711">
    <property type="component" value="Chromosome"/>
</dbReference>
<name>A0A5J6ZB32_9CORY</name>
<dbReference type="HAMAP" id="MF_00083">
    <property type="entry name" value="Pept_tRNA_hydro_bact"/>
    <property type="match status" value="1"/>
</dbReference>
<dbReference type="GO" id="GO:0006515">
    <property type="term" value="P:protein quality control for misfolded or incompletely synthesized proteins"/>
    <property type="evidence" value="ECO:0007669"/>
    <property type="project" value="UniProtKB-UniRule"/>
</dbReference>
<feature type="site" description="Discriminates between blocked and unblocked aminoacyl-tRNA" evidence="8">
    <location>
        <position position="69"/>
    </location>
</feature>
<dbReference type="CDD" id="cd00462">
    <property type="entry name" value="PTH"/>
    <property type="match status" value="1"/>
</dbReference>
<feature type="binding site" evidence="8">
    <location>
        <position position="133"/>
    </location>
    <ligand>
        <name>tRNA</name>
        <dbReference type="ChEBI" id="CHEBI:17843"/>
    </ligand>
</feature>
<dbReference type="SUPFAM" id="SSF53178">
    <property type="entry name" value="Peptidyl-tRNA hydrolase-like"/>
    <property type="match status" value="1"/>
</dbReference>
<evidence type="ECO:0000256" key="3">
    <source>
        <dbReference type="ARBA" id="ARBA00022801"/>
    </source>
</evidence>
<keyword evidence="4 8" id="KW-0694">RNA-binding</keyword>
<dbReference type="OrthoDB" id="9800507at2"/>
<comment type="subunit">
    <text evidence="8">Monomer.</text>
</comment>
<comment type="similarity">
    <text evidence="5 8 10">Belongs to the PTH family.</text>
</comment>
<evidence type="ECO:0000256" key="1">
    <source>
        <dbReference type="ARBA" id="ARBA00013260"/>
    </source>
</evidence>
<feature type="binding site" evidence="8">
    <location>
        <position position="74"/>
    </location>
    <ligand>
        <name>tRNA</name>
        <dbReference type="ChEBI" id="CHEBI:17843"/>
    </ligand>
</feature>
<feature type="region of interest" description="Disordered" evidence="11">
    <location>
        <begin position="13"/>
        <end position="52"/>
    </location>
</feature>
<dbReference type="PROSITE" id="PS01196">
    <property type="entry name" value="PEPT_TRNA_HYDROL_2"/>
    <property type="match status" value="1"/>
</dbReference>
<evidence type="ECO:0000256" key="10">
    <source>
        <dbReference type="RuleBase" id="RU004320"/>
    </source>
</evidence>
<dbReference type="PROSITE" id="PS01195">
    <property type="entry name" value="PEPT_TRNA_HYDROL_1"/>
    <property type="match status" value="1"/>
</dbReference>